<proteinExistence type="inferred from homology"/>
<keyword evidence="13" id="KW-1185">Reference proteome</keyword>
<dbReference type="InterPro" id="IPR001330">
    <property type="entry name" value="Prenyltrans"/>
</dbReference>
<organism evidence="12 13">
    <name type="scientific">Eimeria tenella</name>
    <name type="common">Coccidian parasite</name>
    <dbReference type="NCBI Taxonomy" id="5802"/>
    <lineage>
        <taxon>Eukaryota</taxon>
        <taxon>Sar</taxon>
        <taxon>Alveolata</taxon>
        <taxon>Apicomplexa</taxon>
        <taxon>Conoidasida</taxon>
        <taxon>Coccidia</taxon>
        <taxon>Eucoccidiorida</taxon>
        <taxon>Eimeriorina</taxon>
        <taxon>Eimeriidae</taxon>
        <taxon>Eimeria</taxon>
    </lineage>
</organism>
<gene>
    <name evidence="12" type="ORF">ETH_00031570</name>
</gene>
<reference evidence="12" key="1">
    <citation type="submission" date="2013-10" db="EMBL/GenBank/DDBJ databases">
        <title>Genomic analysis of the causative agents of coccidiosis in chickens.</title>
        <authorList>
            <person name="Reid A.J."/>
            <person name="Blake D."/>
            <person name="Billington K."/>
            <person name="Browne H."/>
            <person name="Dunn M."/>
            <person name="Hung S."/>
            <person name="Kawahara F."/>
            <person name="Miranda-Saavedra D."/>
            <person name="Mourier T."/>
            <person name="Nagra H."/>
            <person name="Otto T.D."/>
            <person name="Rawlings N."/>
            <person name="Sanchez A."/>
            <person name="Sanders M."/>
            <person name="Subramaniam C."/>
            <person name="Tay Y."/>
            <person name="Dear P."/>
            <person name="Doerig C."/>
            <person name="Gruber A."/>
            <person name="Parkinson J."/>
            <person name="Shirley M."/>
            <person name="Wan K.L."/>
            <person name="Berriman M."/>
            <person name="Tomley F."/>
            <person name="Pain A."/>
        </authorList>
    </citation>
    <scope>NUCLEOTIDE SEQUENCE [LARGE SCALE GENOMIC DNA]</scope>
    <source>
        <strain evidence="12">Houghton</strain>
    </source>
</reference>
<dbReference type="InterPro" id="IPR026872">
    <property type="entry name" value="FTB"/>
</dbReference>
<dbReference type="VEuPathDB" id="ToxoDB:ETH2_1581400"/>
<evidence type="ECO:0000256" key="1">
    <source>
        <dbReference type="ARBA" id="ARBA00010497"/>
    </source>
</evidence>
<dbReference type="InterPro" id="IPR008930">
    <property type="entry name" value="Terpenoid_cyclase/PrenylTrfase"/>
</dbReference>
<evidence type="ECO:0000256" key="9">
    <source>
        <dbReference type="RuleBase" id="RU365056"/>
    </source>
</evidence>
<comment type="cofactor">
    <cofactor evidence="9">
        <name>Zn(2+)</name>
        <dbReference type="ChEBI" id="CHEBI:29105"/>
    </cofactor>
    <text evidence="9">Binds 1 zinc ion per subunit.</text>
</comment>
<dbReference type="PANTHER" id="PTHR11774">
    <property type="entry name" value="GERANYLGERANYL TRANSFERASE TYPE BETA SUBUNIT"/>
    <property type="match status" value="1"/>
</dbReference>
<evidence type="ECO:0000256" key="6">
    <source>
        <dbReference type="ARBA" id="ARBA00022723"/>
    </source>
</evidence>
<evidence type="ECO:0000256" key="10">
    <source>
        <dbReference type="SAM" id="MobiDB-lite"/>
    </source>
</evidence>
<evidence type="ECO:0000313" key="12">
    <source>
        <dbReference type="EMBL" id="CDJ43015.1"/>
    </source>
</evidence>
<dbReference type="InterPro" id="IPR045089">
    <property type="entry name" value="PGGT1B-like"/>
</dbReference>
<evidence type="ECO:0000256" key="3">
    <source>
        <dbReference type="ARBA" id="ARBA00015798"/>
    </source>
</evidence>
<keyword evidence="6 9" id="KW-0479">Metal-binding</keyword>
<dbReference type="GO" id="GO:0005965">
    <property type="term" value="C:protein farnesyltransferase complex"/>
    <property type="evidence" value="ECO:0007669"/>
    <property type="project" value="UniProtKB-UniRule"/>
</dbReference>
<dbReference type="GO" id="GO:0004660">
    <property type="term" value="F:protein farnesyltransferase activity"/>
    <property type="evidence" value="ECO:0007669"/>
    <property type="project" value="UniProtKB-UniRule"/>
</dbReference>
<evidence type="ECO:0000256" key="2">
    <source>
        <dbReference type="ARBA" id="ARBA00012702"/>
    </source>
</evidence>
<dbReference type="CDD" id="cd02893">
    <property type="entry name" value="FTase"/>
    <property type="match status" value="1"/>
</dbReference>
<dbReference type="GO" id="GO:0097354">
    <property type="term" value="P:prenylation"/>
    <property type="evidence" value="ECO:0007669"/>
    <property type="project" value="UniProtKB-UniRule"/>
</dbReference>
<keyword evidence="5 9" id="KW-0808">Transferase</keyword>
<evidence type="ECO:0000256" key="8">
    <source>
        <dbReference type="ARBA" id="ARBA00022833"/>
    </source>
</evidence>
<reference evidence="12" key="2">
    <citation type="submission" date="2013-10" db="EMBL/GenBank/DDBJ databases">
        <authorList>
            <person name="Aslett M."/>
        </authorList>
    </citation>
    <scope>NUCLEOTIDE SEQUENCE [LARGE SCALE GENOMIC DNA]</scope>
    <source>
        <strain evidence="12">Houghton</strain>
    </source>
</reference>
<evidence type="ECO:0000256" key="4">
    <source>
        <dbReference type="ARBA" id="ARBA00022602"/>
    </source>
</evidence>
<comment type="catalytic activity">
    <reaction evidence="9">
        <text>L-cysteinyl-[protein] + (2E,6E)-farnesyl diphosphate = S-(2E,6E)-farnesyl-L-cysteinyl-[protein] + diphosphate</text>
        <dbReference type="Rhea" id="RHEA:13345"/>
        <dbReference type="Rhea" id="RHEA-COMP:10131"/>
        <dbReference type="Rhea" id="RHEA-COMP:11535"/>
        <dbReference type="ChEBI" id="CHEBI:29950"/>
        <dbReference type="ChEBI" id="CHEBI:33019"/>
        <dbReference type="ChEBI" id="CHEBI:86019"/>
        <dbReference type="ChEBI" id="CHEBI:175763"/>
    </reaction>
</comment>
<feature type="region of interest" description="Disordered" evidence="10">
    <location>
        <begin position="83"/>
        <end position="115"/>
    </location>
</feature>
<evidence type="ECO:0000313" key="13">
    <source>
        <dbReference type="Proteomes" id="UP000030747"/>
    </source>
</evidence>
<protein>
    <recommendedName>
        <fullName evidence="3 9">Protein farnesyltransferase subunit beta</fullName>
        <shortName evidence="9">FTase-beta</shortName>
        <ecNumber evidence="2 9">2.5.1.58</ecNumber>
    </recommendedName>
</protein>
<dbReference type="OrthoDB" id="354177at2759"/>
<accession>U6L5G3</accession>
<feature type="domain" description="Prenyltransferase alpha-alpha toroid" evidence="11">
    <location>
        <begin position="137"/>
        <end position="477"/>
    </location>
</feature>
<dbReference type="AlphaFoldDB" id="U6L5G3"/>
<comment type="function">
    <text evidence="9">Catalyzes the transfer of a farnesyl moiety from farnesyl diphosphate to a cysteine at the fourth position from the C-terminus of several proteins. The beta subunit is responsible for peptide-binding.</text>
</comment>
<dbReference type="SUPFAM" id="SSF48239">
    <property type="entry name" value="Terpenoid cyclases/Protein prenyltransferases"/>
    <property type="match status" value="1"/>
</dbReference>
<dbReference type="OMA" id="LMRVKSH"/>
<evidence type="ECO:0000256" key="5">
    <source>
        <dbReference type="ARBA" id="ARBA00022679"/>
    </source>
</evidence>
<evidence type="ECO:0000259" key="11">
    <source>
        <dbReference type="Pfam" id="PF00432"/>
    </source>
</evidence>
<dbReference type="VEuPathDB" id="ToxoDB:ETH_00031570"/>
<keyword evidence="8 9" id="KW-0862">Zinc</keyword>
<dbReference type="Proteomes" id="UP000030747">
    <property type="component" value="Unassembled WGS sequence"/>
</dbReference>
<keyword evidence="4 9" id="KW-0637">Prenyltransferase</keyword>
<dbReference type="Pfam" id="PF00432">
    <property type="entry name" value="Prenyltrans"/>
    <property type="match status" value="1"/>
</dbReference>
<dbReference type="GeneID" id="25255383"/>
<comment type="subunit">
    <text evidence="9">Heterodimer of an alpha and a beta subunit.</text>
</comment>
<dbReference type="Gene3D" id="1.50.10.20">
    <property type="match status" value="1"/>
</dbReference>
<sequence length="545" mass="60179">MESDESHSSGSAAPAAEHSIEKEAFMSLAHACPHQPLHYSYALTPSRCFGLFCSATAADQLKVEQQCLKCFSDFFPALAPHPSSLSSQIASPGHPQNQQQLQQRGEQGNAEDEEGNADMPIEDLEFLWKRAARQVSLHRSRHVAFLTKHLDVPFSEEMMELAASRPWLIYWMVHGLALLEALPRATYADRILQTLERCWDSASGGGWGGGPNQQFHLACTYAAAAALVECGLVGRWLEGEKGLKRRQDLYKAILSLKSECGGFKLHRDGEVDMRGAYCAIATASIFQVLTKDLTRGLAEYVKSCQGYDGGIAGEPGLESHGGYSYCGLAALAIIGEPDALDLDALLHWAATKQRGFEGGFQGRTQKLVDSCYSFWLGAMFPLISECLRHLQREYPMTHCFMSSAHLQQYILCCCQAENGGLRDKPGKPPDLYHSCYALSGLSISQYAACRAESSRGPYVYGCWKSNLLQQTDPFYNVCCTHMQECREQLKQLPRFTAPDTQHAGQEGDLPRLSAELTDKLSRAAINLHEDEGSEWVDPESEAESS</sequence>
<dbReference type="PANTHER" id="PTHR11774:SF6">
    <property type="entry name" value="PROTEIN FARNESYLTRANSFERASE SUBUNIT BETA"/>
    <property type="match status" value="1"/>
</dbReference>
<comment type="similarity">
    <text evidence="1 9">Belongs to the protein prenyltransferase subunit beta family.</text>
</comment>
<feature type="compositionally biased region" description="Low complexity" evidence="10">
    <location>
        <begin position="96"/>
        <end position="107"/>
    </location>
</feature>
<evidence type="ECO:0000256" key="7">
    <source>
        <dbReference type="ARBA" id="ARBA00022737"/>
    </source>
</evidence>
<dbReference type="EC" id="2.5.1.58" evidence="2 9"/>
<dbReference type="EMBL" id="HG675748">
    <property type="protein sequence ID" value="CDJ43015.1"/>
    <property type="molecule type" value="Genomic_DNA"/>
</dbReference>
<keyword evidence="7" id="KW-0677">Repeat</keyword>
<name>U6L5G3_EIMTE</name>
<dbReference type="GO" id="GO:0008270">
    <property type="term" value="F:zinc ion binding"/>
    <property type="evidence" value="ECO:0007669"/>
    <property type="project" value="UniProtKB-UniRule"/>
</dbReference>
<dbReference type="RefSeq" id="XP_013233765.1">
    <property type="nucleotide sequence ID" value="XM_013378311.1"/>
</dbReference>